<feature type="region of interest" description="Disordered" evidence="1">
    <location>
        <begin position="1"/>
        <end position="154"/>
    </location>
</feature>
<feature type="non-terminal residue" evidence="2">
    <location>
        <position position="1"/>
    </location>
</feature>
<evidence type="ECO:0000313" key="2">
    <source>
        <dbReference type="EMBL" id="MFH4984245.1"/>
    </source>
</evidence>
<gene>
    <name evidence="2" type="ORF">AB6A40_010954</name>
</gene>
<proteinExistence type="predicted"/>
<feature type="compositionally biased region" description="Polar residues" evidence="1">
    <location>
        <begin position="84"/>
        <end position="94"/>
    </location>
</feature>
<reference evidence="2 3" key="1">
    <citation type="submission" date="2024-08" db="EMBL/GenBank/DDBJ databases">
        <title>Gnathostoma spinigerum genome.</title>
        <authorList>
            <person name="Gonzalez-Bertolin B."/>
            <person name="Monzon S."/>
            <person name="Zaballos A."/>
            <person name="Jimenez P."/>
            <person name="Dekumyoy P."/>
            <person name="Varona S."/>
            <person name="Cuesta I."/>
            <person name="Sumanam S."/>
            <person name="Adisakwattana P."/>
            <person name="Gasser R.B."/>
            <person name="Hernandez-Gonzalez A."/>
            <person name="Young N.D."/>
            <person name="Perteguer M.J."/>
        </authorList>
    </citation>
    <scope>NUCLEOTIDE SEQUENCE [LARGE SCALE GENOMIC DNA]</scope>
    <source>
        <strain evidence="2">AL3</strain>
        <tissue evidence="2">Liver</tissue>
    </source>
</reference>
<name>A0ABD6EWD2_9BILA</name>
<feature type="compositionally biased region" description="Acidic residues" evidence="1">
    <location>
        <begin position="25"/>
        <end position="35"/>
    </location>
</feature>
<feature type="compositionally biased region" description="Low complexity" evidence="1">
    <location>
        <begin position="127"/>
        <end position="139"/>
    </location>
</feature>
<sequence>CAKKSSALTKEGDVDIEKESGDIEVVPDIDIEDVDSSPNRKGGEFGLEEETRKSLDATLPESDQFHEENVAAEKQLPESVSELPFSQNSTTVVTSEVKENTMNERTQQTKSKKIQNFSTGRYPTDNGAAIGSDDSAISADESEDSSYVSSPPQRTRINERGIRFTPEGQSENRAALSREVTQKEHVIAKPVSHIPYGLPCARELLRSLRSMQWDVHSSGFLGQCHWLEF</sequence>
<protein>
    <submittedName>
        <fullName evidence="2">Uncharacterized protein</fullName>
    </submittedName>
</protein>
<dbReference type="EMBL" id="JBGFUD010016080">
    <property type="protein sequence ID" value="MFH4984245.1"/>
    <property type="molecule type" value="Genomic_DNA"/>
</dbReference>
<comment type="caution">
    <text evidence="2">The sequence shown here is derived from an EMBL/GenBank/DDBJ whole genome shotgun (WGS) entry which is preliminary data.</text>
</comment>
<organism evidence="2 3">
    <name type="scientific">Gnathostoma spinigerum</name>
    <dbReference type="NCBI Taxonomy" id="75299"/>
    <lineage>
        <taxon>Eukaryota</taxon>
        <taxon>Metazoa</taxon>
        <taxon>Ecdysozoa</taxon>
        <taxon>Nematoda</taxon>
        <taxon>Chromadorea</taxon>
        <taxon>Rhabditida</taxon>
        <taxon>Spirurina</taxon>
        <taxon>Gnathostomatomorpha</taxon>
        <taxon>Gnathostomatoidea</taxon>
        <taxon>Gnathostomatidae</taxon>
        <taxon>Gnathostoma</taxon>
    </lineage>
</organism>
<keyword evidence="3" id="KW-1185">Reference proteome</keyword>
<feature type="compositionally biased region" description="Polar residues" evidence="1">
    <location>
        <begin position="103"/>
        <end position="121"/>
    </location>
</feature>
<feature type="compositionally biased region" description="Basic and acidic residues" evidence="1">
    <location>
        <begin position="10"/>
        <end position="21"/>
    </location>
</feature>
<dbReference type="AlphaFoldDB" id="A0ABD6EWD2"/>
<dbReference type="Proteomes" id="UP001608902">
    <property type="component" value="Unassembled WGS sequence"/>
</dbReference>
<evidence type="ECO:0000256" key="1">
    <source>
        <dbReference type="SAM" id="MobiDB-lite"/>
    </source>
</evidence>
<accession>A0ABD6EWD2</accession>
<evidence type="ECO:0000313" key="3">
    <source>
        <dbReference type="Proteomes" id="UP001608902"/>
    </source>
</evidence>